<dbReference type="AlphaFoldDB" id="A0A9N9GJR5"/>
<evidence type="ECO:0000313" key="1">
    <source>
        <dbReference type="EMBL" id="CAG8607023.1"/>
    </source>
</evidence>
<protein>
    <submittedName>
        <fullName evidence="1">8153_t:CDS:1</fullName>
    </submittedName>
</protein>
<gene>
    <name evidence="1" type="ORF">RFULGI_LOCUS6829</name>
</gene>
<organism evidence="1 2">
    <name type="scientific">Racocetra fulgida</name>
    <dbReference type="NCBI Taxonomy" id="60492"/>
    <lineage>
        <taxon>Eukaryota</taxon>
        <taxon>Fungi</taxon>
        <taxon>Fungi incertae sedis</taxon>
        <taxon>Mucoromycota</taxon>
        <taxon>Glomeromycotina</taxon>
        <taxon>Glomeromycetes</taxon>
        <taxon>Diversisporales</taxon>
        <taxon>Gigasporaceae</taxon>
        <taxon>Racocetra</taxon>
    </lineage>
</organism>
<name>A0A9N9GJR5_9GLOM</name>
<dbReference type="Proteomes" id="UP000789396">
    <property type="component" value="Unassembled WGS sequence"/>
</dbReference>
<reference evidence="1" key="1">
    <citation type="submission" date="2021-06" db="EMBL/GenBank/DDBJ databases">
        <authorList>
            <person name="Kallberg Y."/>
            <person name="Tangrot J."/>
            <person name="Rosling A."/>
        </authorList>
    </citation>
    <scope>NUCLEOTIDE SEQUENCE</scope>
    <source>
        <strain evidence="1">IN212</strain>
    </source>
</reference>
<dbReference type="EMBL" id="CAJVPZ010009254">
    <property type="protein sequence ID" value="CAG8607023.1"/>
    <property type="molecule type" value="Genomic_DNA"/>
</dbReference>
<proteinExistence type="predicted"/>
<accession>A0A9N9GJR5</accession>
<comment type="caution">
    <text evidence="1">The sequence shown here is derived from an EMBL/GenBank/DDBJ whole genome shotgun (WGS) entry which is preliminary data.</text>
</comment>
<keyword evidence="2" id="KW-1185">Reference proteome</keyword>
<dbReference type="OrthoDB" id="2443832at2759"/>
<evidence type="ECO:0000313" key="2">
    <source>
        <dbReference type="Proteomes" id="UP000789396"/>
    </source>
</evidence>
<sequence>GSDNALNKLNDIQSQLIPQKQAKDPKGLTILFDIIGVVITLPLVQLGPMAVEAFAIEATEEVEVAAVAELESASAEVSSEVSQVDNIDDYFELARETRGRGVDALDRGDVQTAIHQMEKSRKYVDEIESYIVENHLPEIKKYMQQLYLFADDIEELNARIIQDFIKGEKSLLEQLSNPTMRPTTLSEDNFFTALDRRGLIPGMRGQPSVSRPSIRSPEIQEMWSLGGNVPKPQNKKRDGSNSDLGGVISLENLYIEEVLYDISKNLNQSATNSDEFIKQINDLVALVNTEFKNKIATQLSGSDITVLNNFNSPKLNNAGDFGRSLAATHVESFITANIISSIMTSYGAAICTNDVQKVCLRTPCHCNKPIGDGNCIIAGGFGPNNDFSYLGYKDDHIALISKWRKVSDICQNVNGWKFVHDKCWGRRPEYCDQCGSSHTCNKRSLQQYLSCTCG</sequence>
<feature type="non-terminal residue" evidence="1">
    <location>
        <position position="1"/>
    </location>
</feature>